<comment type="caution">
    <text evidence="2">The sequence shown here is derived from an EMBL/GenBank/DDBJ whole genome shotgun (WGS) entry which is preliminary data.</text>
</comment>
<protein>
    <submittedName>
        <fullName evidence="2">Uncharacterized protein</fullName>
    </submittedName>
</protein>
<dbReference type="EMBL" id="CAMAPE010000031">
    <property type="protein sequence ID" value="CAH9094413.1"/>
    <property type="molecule type" value="Genomic_DNA"/>
</dbReference>
<dbReference type="AlphaFoldDB" id="A0A9P0ZBP2"/>
<evidence type="ECO:0000313" key="2">
    <source>
        <dbReference type="EMBL" id="CAH9094413.1"/>
    </source>
</evidence>
<evidence type="ECO:0000256" key="1">
    <source>
        <dbReference type="SAM" id="Phobius"/>
    </source>
</evidence>
<dbReference type="Proteomes" id="UP001152484">
    <property type="component" value="Unassembled WGS sequence"/>
</dbReference>
<accession>A0A9P0ZBP2</accession>
<keyword evidence="1" id="KW-0472">Membrane</keyword>
<keyword evidence="1" id="KW-1133">Transmembrane helix</keyword>
<keyword evidence="3" id="KW-1185">Reference proteome</keyword>
<feature type="transmembrane region" description="Helical" evidence="1">
    <location>
        <begin position="25"/>
        <end position="49"/>
    </location>
</feature>
<sequence length="102" mass="11605">MSSYMGMGGLDLHLTRVPLNASLKLLFGLSHFTCTITSFLTCAGLFQLLHQLYPTQSVKPPIERLIWHTSRINSSLATRDEFSSSWHECAWHNFCAQAHIRQ</sequence>
<evidence type="ECO:0000313" key="3">
    <source>
        <dbReference type="Proteomes" id="UP001152484"/>
    </source>
</evidence>
<keyword evidence="1" id="KW-0812">Transmembrane</keyword>
<name>A0A9P0ZBP2_CUSEU</name>
<gene>
    <name evidence="2" type="ORF">CEURO_LOCUS12731</name>
</gene>
<organism evidence="2 3">
    <name type="scientific">Cuscuta europaea</name>
    <name type="common">European dodder</name>
    <dbReference type="NCBI Taxonomy" id="41803"/>
    <lineage>
        <taxon>Eukaryota</taxon>
        <taxon>Viridiplantae</taxon>
        <taxon>Streptophyta</taxon>
        <taxon>Embryophyta</taxon>
        <taxon>Tracheophyta</taxon>
        <taxon>Spermatophyta</taxon>
        <taxon>Magnoliopsida</taxon>
        <taxon>eudicotyledons</taxon>
        <taxon>Gunneridae</taxon>
        <taxon>Pentapetalae</taxon>
        <taxon>asterids</taxon>
        <taxon>lamiids</taxon>
        <taxon>Solanales</taxon>
        <taxon>Convolvulaceae</taxon>
        <taxon>Cuscuteae</taxon>
        <taxon>Cuscuta</taxon>
        <taxon>Cuscuta subgen. Cuscuta</taxon>
    </lineage>
</organism>
<proteinExistence type="predicted"/>
<reference evidence="2" key="1">
    <citation type="submission" date="2022-07" db="EMBL/GenBank/DDBJ databases">
        <authorList>
            <person name="Macas J."/>
            <person name="Novak P."/>
            <person name="Neumann P."/>
        </authorList>
    </citation>
    <scope>NUCLEOTIDE SEQUENCE</scope>
</reference>